<name>A0ABX9YC78_9BURK</name>
<sequence>MVETIEVGPTPCDEVSAAIRDSNYPERSRAECRAFINQIKRAMGEPPEGVGLFIKSNAHDFGTYREVAVKVGGMLTPEARERALEYAYRCESESPVRWDEQARAELAAAGFPVRVDA</sequence>
<evidence type="ECO:0000313" key="1">
    <source>
        <dbReference type="EMBL" id="RQY78991.1"/>
    </source>
</evidence>
<dbReference type="Proteomes" id="UP000281098">
    <property type="component" value="Unassembled WGS sequence"/>
</dbReference>
<dbReference type="RefSeq" id="WP_124759684.1">
    <property type="nucleotide sequence ID" value="NZ_QTPM01000093.1"/>
</dbReference>
<reference evidence="1 2" key="1">
    <citation type="submission" date="2018-08" db="EMBL/GenBank/DDBJ databases">
        <title>Comparative analysis of Burkholderia isolates from Puerto Rico.</title>
        <authorList>
            <person name="Hall C."/>
            <person name="Sahl J."/>
            <person name="Wagner D."/>
        </authorList>
    </citation>
    <scope>NUCLEOTIDE SEQUENCE [LARGE SCALE GENOMIC DNA]</scope>
    <source>
        <strain evidence="1 2">Bp8966</strain>
    </source>
</reference>
<evidence type="ECO:0000313" key="2">
    <source>
        <dbReference type="Proteomes" id="UP000281098"/>
    </source>
</evidence>
<proteinExistence type="predicted"/>
<keyword evidence="2" id="KW-1185">Reference proteome</keyword>
<comment type="caution">
    <text evidence="1">The sequence shown here is derived from an EMBL/GenBank/DDBJ whole genome shotgun (WGS) entry which is preliminary data.</text>
</comment>
<accession>A0ABX9YC78</accession>
<dbReference type="EMBL" id="QTPM01000093">
    <property type="protein sequence ID" value="RQY78991.1"/>
    <property type="molecule type" value="Genomic_DNA"/>
</dbReference>
<protein>
    <submittedName>
        <fullName evidence="1">Uncharacterized protein</fullName>
    </submittedName>
</protein>
<organism evidence="1 2">
    <name type="scientific">Burkholderia stagnalis</name>
    <dbReference type="NCBI Taxonomy" id="1503054"/>
    <lineage>
        <taxon>Bacteria</taxon>
        <taxon>Pseudomonadati</taxon>
        <taxon>Pseudomonadota</taxon>
        <taxon>Betaproteobacteria</taxon>
        <taxon>Burkholderiales</taxon>
        <taxon>Burkholderiaceae</taxon>
        <taxon>Burkholderia</taxon>
        <taxon>Burkholderia cepacia complex</taxon>
    </lineage>
</organism>
<gene>
    <name evidence="1" type="ORF">DF017_35470</name>
</gene>